<sequence>MRIQPTRQRHARLIGDVPSPSFQERSAQAEACAPAPTHPPTSRQMARIETNHRNEFTVVLEQDEDGAWVGECPSMPGCVSRVKRESMPLPISGKPSGLCLEVRVEREMVLNVRTLQLEMAA</sequence>
<dbReference type="EMBL" id="CAADFT010000016">
    <property type="protein sequence ID" value="VFK41980.1"/>
    <property type="molecule type" value="Genomic_DNA"/>
</dbReference>
<name>A0A450YKC3_9GAMM</name>
<dbReference type="AlphaFoldDB" id="A0A450YKC3"/>
<accession>A0A450YKC3</accession>
<dbReference type="Gene3D" id="3.30.160.250">
    <property type="match status" value="1"/>
</dbReference>
<dbReference type="InterPro" id="IPR035069">
    <property type="entry name" value="TTHA1013/TTHA0281-like"/>
</dbReference>
<organism evidence="1">
    <name type="scientific">Candidatus Kentrum sp. TC</name>
    <dbReference type="NCBI Taxonomy" id="2126339"/>
    <lineage>
        <taxon>Bacteria</taxon>
        <taxon>Pseudomonadati</taxon>
        <taxon>Pseudomonadota</taxon>
        <taxon>Gammaproteobacteria</taxon>
        <taxon>Candidatus Kentrum</taxon>
    </lineage>
</organism>
<dbReference type="SUPFAM" id="SSF143100">
    <property type="entry name" value="TTHA1013/TTHA0281-like"/>
    <property type="match status" value="1"/>
</dbReference>
<protein>
    <submittedName>
        <fullName evidence="1">Uncharacterized protein</fullName>
    </submittedName>
</protein>
<evidence type="ECO:0000313" key="1">
    <source>
        <dbReference type="EMBL" id="VFK41980.1"/>
    </source>
</evidence>
<proteinExistence type="predicted"/>
<gene>
    <name evidence="1" type="ORF">BECKTC1821E_GA0114239_10168</name>
</gene>
<reference evidence="1" key="1">
    <citation type="submission" date="2019-02" db="EMBL/GenBank/DDBJ databases">
        <authorList>
            <person name="Gruber-Vodicka R. H."/>
            <person name="Seah K. B. B."/>
        </authorList>
    </citation>
    <scope>NUCLEOTIDE SEQUENCE</scope>
    <source>
        <strain evidence="1">BECK_BZ125</strain>
    </source>
</reference>